<protein>
    <submittedName>
        <fullName evidence="9">C-type cytochrome</fullName>
    </submittedName>
</protein>
<comment type="subcellular location">
    <subcellularLocation>
        <location evidence="1">Cell envelope</location>
    </subcellularLocation>
</comment>
<sequence length="401" mass="43472">MDIDATAMYQRLRHITSATCLTAIILTAPTTIAQSAPLSPQASLGRDLFTNTGLSASGRQSCASCHDPKNHYAPSNDLAVALGGPTLRQRGLRAVPSLTYKNEIPDFAIDLANPDGSASAPGGGHDWDGRMPSIEAQSVMPLLSPYEMANINATAFAARVHSQADLFVRFQHVFGKAAVASPDNLLKATGIALGAYQHEDISFHPYDSKYDQYVNGKINLTPAEKHGMALFNDAGKANCSSCHTAGVGPGLHNGTSVSQFSDFFFRNIGVPTMPQDAFFPYPDEGLCGPLRTDFLPAHNSSNAHYCGMFMTPSLRNTATRHRFFHNGSVRTLRDVVIFYATRDTDPSRWYGKNSHPQNAITVDREDMPFATQKLGAPPTLSDKEINDIISFLKTLTDGYGK</sequence>
<evidence type="ECO:0000256" key="5">
    <source>
        <dbReference type="ARBA" id="ARBA00023002"/>
    </source>
</evidence>
<dbReference type="PROSITE" id="PS51007">
    <property type="entry name" value="CYTC"/>
    <property type="match status" value="2"/>
</dbReference>
<organism evidence="9 10">
    <name type="scientific">Neokomagataea anthophila</name>
    <dbReference type="NCBI Taxonomy" id="2826925"/>
    <lineage>
        <taxon>Bacteria</taxon>
        <taxon>Pseudomonadati</taxon>
        <taxon>Pseudomonadota</taxon>
        <taxon>Alphaproteobacteria</taxon>
        <taxon>Acetobacterales</taxon>
        <taxon>Acetobacteraceae</taxon>
        <taxon>Neokomagataea</taxon>
    </lineage>
</organism>
<evidence type="ECO:0000256" key="1">
    <source>
        <dbReference type="ARBA" id="ARBA00004196"/>
    </source>
</evidence>
<feature type="domain" description="Cytochrome c" evidence="8">
    <location>
        <begin position="40"/>
        <end position="147"/>
    </location>
</feature>
<dbReference type="SUPFAM" id="SSF46626">
    <property type="entry name" value="Cytochrome c"/>
    <property type="match status" value="2"/>
</dbReference>
<feature type="domain" description="Cytochrome c" evidence="8">
    <location>
        <begin position="222"/>
        <end position="396"/>
    </location>
</feature>
<dbReference type="InterPro" id="IPR036909">
    <property type="entry name" value="Cyt_c-like_dom_sf"/>
</dbReference>
<dbReference type="Gene3D" id="1.10.760.10">
    <property type="entry name" value="Cytochrome c-like domain"/>
    <property type="match status" value="2"/>
</dbReference>
<evidence type="ECO:0000256" key="7">
    <source>
        <dbReference type="PROSITE-ProRule" id="PRU00433"/>
    </source>
</evidence>
<evidence type="ECO:0000313" key="10">
    <source>
        <dbReference type="Proteomes" id="UP000677812"/>
    </source>
</evidence>
<keyword evidence="5" id="KW-0560">Oxidoreductase</keyword>
<keyword evidence="6 7" id="KW-0408">Iron</keyword>
<dbReference type="Proteomes" id="UP000677812">
    <property type="component" value="Unassembled WGS sequence"/>
</dbReference>
<evidence type="ECO:0000259" key="8">
    <source>
        <dbReference type="PROSITE" id="PS51007"/>
    </source>
</evidence>
<reference evidence="9 10" key="1">
    <citation type="submission" date="2021-04" db="EMBL/GenBank/DDBJ databases">
        <title>The complete genome sequence of Neokomagataea sp. TBRC 2177.</title>
        <authorList>
            <person name="Charoenyingcharoen P."/>
            <person name="Yukphan P."/>
        </authorList>
    </citation>
    <scope>NUCLEOTIDE SEQUENCE [LARGE SCALE GENOMIC DNA]</scope>
    <source>
        <strain evidence="9 10">TBRC 2177</strain>
    </source>
</reference>
<keyword evidence="3 7" id="KW-0479">Metal-binding</keyword>
<evidence type="ECO:0000256" key="2">
    <source>
        <dbReference type="ARBA" id="ARBA00022617"/>
    </source>
</evidence>
<dbReference type="InterPro" id="IPR009056">
    <property type="entry name" value="Cyt_c-like_dom"/>
</dbReference>
<gene>
    <name evidence="9" type="ORF">KB213_10345</name>
</gene>
<keyword evidence="2 7" id="KW-0349">Heme</keyword>
<keyword evidence="10" id="KW-1185">Reference proteome</keyword>
<dbReference type="PANTHER" id="PTHR30600:SF10">
    <property type="entry name" value="BLL6722 PROTEIN"/>
    <property type="match status" value="1"/>
</dbReference>
<evidence type="ECO:0000256" key="3">
    <source>
        <dbReference type="ARBA" id="ARBA00022723"/>
    </source>
</evidence>
<dbReference type="EMBL" id="JAGRQH010000008">
    <property type="protein sequence ID" value="MBR0560451.1"/>
    <property type="molecule type" value="Genomic_DNA"/>
</dbReference>
<evidence type="ECO:0000313" key="9">
    <source>
        <dbReference type="EMBL" id="MBR0560451.1"/>
    </source>
</evidence>
<proteinExistence type="predicted"/>
<keyword evidence="4" id="KW-0732">Signal</keyword>
<evidence type="ECO:0000256" key="6">
    <source>
        <dbReference type="ARBA" id="ARBA00023004"/>
    </source>
</evidence>
<dbReference type="Pfam" id="PF03150">
    <property type="entry name" value="CCP_MauG"/>
    <property type="match status" value="1"/>
</dbReference>
<comment type="caution">
    <text evidence="9">The sequence shown here is derived from an EMBL/GenBank/DDBJ whole genome shotgun (WGS) entry which is preliminary data.</text>
</comment>
<dbReference type="InterPro" id="IPR004852">
    <property type="entry name" value="Di-haem_cyt_c_peroxidsae"/>
</dbReference>
<dbReference type="InterPro" id="IPR051395">
    <property type="entry name" value="Cytochrome_c_Peroxidase/MauG"/>
</dbReference>
<name>A0ABS5E992_9PROT</name>
<accession>A0ABS5E992</accession>
<dbReference type="PANTHER" id="PTHR30600">
    <property type="entry name" value="CYTOCHROME C PEROXIDASE-RELATED"/>
    <property type="match status" value="1"/>
</dbReference>
<evidence type="ECO:0000256" key="4">
    <source>
        <dbReference type="ARBA" id="ARBA00022729"/>
    </source>
</evidence>